<evidence type="ECO:0000313" key="16">
    <source>
        <dbReference type="Proteomes" id="UP000054342"/>
    </source>
</evidence>
<proteinExistence type="inferred from homology"/>
<dbReference type="InterPro" id="IPR036361">
    <property type="entry name" value="SAP_dom_sf"/>
</dbReference>
<dbReference type="UniPathway" id="UPA00886"/>
<dbReference type="InterPro" id="IPR038654">
    <property type="entry name" value="PINIT_sf"/>
</dbReference>
<reference evidence="15 16" key="1">
    <citation type="submission" date="2015-01" db="EMBL/GenBank/DDBJ databases">
        <title>The Genome Sequence of Exophiala xenobiotica CBS118157.</title>
        <authorList>
            <consortium name="The Broad Institute Genomics Platform"/>
            <person name="Cuomo C."/>
            <person name="de Hoog S."/>
            <person name="Gorbushina A."/>
            <person name="Stielow B."/>
            <person name="Teixiera M."/>
            <person name="Abouelleil A."/>
            <person name="Chapman S.B."/>
            <person name="Priest M."/>
            <person name="Young S.K."/>
            <person name="Wortman J."/>
            <person name="Nusbaum C."/>
            <person name="Birren B."/>
        </authorList>
    </citation>
    <scope>NUCLEOTIDE SEQUENCE [LARGE SCALE GENOMIC DNA]</scope>
    <source>
        <strain evidence="15 16">CBS 118157</strain>
    </source>
</reference>
<keyword evidence="4" id="KW-0808">Transferase</keyword>
<feature type="domain" description="SP-RING-type" evidence="13">
    <location>
        <begin position="323"/>
        <end position="404"/>
    </location>
</feature>
<evidence type="ECO:0000256" key="8">
    <source>
        <dbReference type="ARBA" id="ARBA00022833"/>
    </source>
</evidence>
<feature type="domain" description="SAP" evidence="12">
    <location>
        <begin position="18"/>
        <end position="52"/>
    </location>
</feature>
<evidence type="ECO:0000256" key="9">
    <source>
        <dbReference type="ARBA" id="ARBA00023242"/>
    </source>
</evidence>
<dbReference type="InterPro" id="IPR004181">
    <property type="entry name" value="Znf_MIZ"/>
</dbReference>
<evidence type="ECO:0000259" key="14">
    <source>
        <dbReference type="PROSITE" id="PS51466"/>
    </source>
</evidence>
<feature type="compositionally biased region" description="Acidic residues" evidence="11">
    <location>
        <begin position="436"/>
        <end position="451"/>
    </location>
</feature>
<feature type="compositionally biased region" description="Basic and acidic residues" evidence="11">
    <location>
        <begin position="452"/>
        <end position="462"/>
    </location>
</feature>
<evidence type="ECO:0000313" key="15">
    <source>
        <dbReference type="EMBL" id="KIW57505.1"/>
    </source>
</evidence>
<feature type="compositionally biased region" description="Polar residues" evidence="11">
    <location>
        <begin position="102"/>
        <end position="130"/>
    </location>
</feature>
<dbReference type="RefSeq" id="XP_013318089.1">
    <property type="nucleotide sequence ID" value="XM_013462635.1"/>
</dbReference>
<dbReference type="Gene3D" id="3.30.40.10">
    <property type="entry name" value="Zinc/RING finger domain, C3HC4 (zinc finger)"/>
    <property type="match status" value="1"/>
</dbReference>
<evidence type="ECO:0000256" key="3">
    <source>
        <dbReference type="ARBA" id="ARBA00005383"/>
    </source>
</evidence>
<protein>
    <recommendedName>
        <fullName evidence="17">SP-RING-type domain-containing protein</fullName>
    </recommendedName>
</protein>
<evidence type="ECO:0008006" key="17">
    <source>
        <dbReference type="Google" id="ProtNLM"/>
    </source>
</evidence>
<dbReference type="Proteomes" id="UP000054342">
    <property type="component" value="Unassembled WGS sequence"/>
</dbReference>
<dbReference type="GO" id="GO:0016925">
    <property type="term" value="P:protein sumoylation"/>
    <property type="evidence" value="ECO:0007669"/>
    <property type="project" value="UniProtKB-UniPathway"/>
</dbReference>
<dbReference type="InterPro" id="IPR013083">
    <property type="entry name" value="Znf_RING/FYVE/PHD"/>
</dbReference>
<keyword evidence="9" id="KW-0539">Nucleus</keyword>
<keyword evidence="5" id="KW-0479">Metal-binding</keyword>
<comment type="similarity">
    <text evidence="3">Belongs to the PIAS family.</text>
</comment>
<dbReference type="Pfam" id="PF02037">
    <property type="entry name" value="SAP"/>
    <property type="match status" value="1"/>
</dbReference>
<evidence type="ECO:0000259" key="13">
    <source>
        <dbReference type="PROSITE" id="PS51044"/>
    </source>
</evidence>
<feature type="domain" description="PINIT" evidence="14">
    <location>
        <begin position="137"/>
        <end position="294"/>
    </location>
</feature>
<keyword evidence="6 10" id="KW-0863">Zinc-finger</keyword>
<dbReference type="GO" id="GO:0005634">
    <property type="term" value="C:nucleus"/>
    <property type="evidence" value="ECO:0007669"/>
    <property type="project" value="UniProtKB-SubCell"/>
</dbReference>
<gene>
    <name evidence="15" type="ORF">PV05_06051</name>
</gene>
<dbReference type="GO" id="GO:0008270">
    <property type="term" value="F:zinc ion binding"/>
    <property type="evidence" value="ECO:0007669"/>
    <property type="project" value="UniProtKB-KW"/>
</dbReference>
<feature type="compositionally biased region" description="Polar residues" evidence="11">
    <location>
        <begin position="425"/>
        <end position="435"/>
    </location>
</feature>
<dbReference type="STRING" id="348802.A0A0D2ES12"/>
<dbReference type="PROSITE" id="PS51044">
    <property type="entry name" value="ZF_SP_RING"/>
    <property type="match status" value="1"/>
</dbReference>
<keyword evidence="8" id="KW-0862">Zinc</keyword>
<dbReference type="PROSITE" id="PS51466">
    <property type="entry name" value="PINIT"/>
    <property type="match status" value="1"/>
</dbReference>
<evidence type="ECO:0000256" key="1">
    <source>
        <dbReference type="ARBA" id="ARBA00004123"/>
    </source>
</evidence>
<organism evidence="15 16">
    <name type="scientific">Exophiala xenobiotica</name>
    <dbReference type="NCBI Taxonomy" id="348802"/>
    <lineage>
        <taxon>Eukaryota</taxon>
        <taxon>Fungi</taxon>
        <taxon>Dikarya</taxon>
        <taxon>Ascomycota</taxon>
        <taxon>Pezizomycotina</taxon>
        <taxon>Eurotiomycetes</taxon>
        <taxon>Chaetothyriomycetidae</taxon>
        <taxon>Chaetothyriales</taxon>
        <taxon>Herpotrichiellaceae</taxon>
        <taxon>Exophiala</taxon>
    </lineage>
</organism>
<evidence type="ECO:0000256" key="6">
    <source>
        <dbReference type="ARBA" id="ARBA00022771"/>
    </source>
</evidence>
<dbReference type="AlphaFoldDB" id="A0A0D2ES12"/>
<comment type="subcellular location">
    <subcellularLocation>
        <location evidence="1">Nucleus</location>
    </subcellularLocation>
</comment>
<dbReference type="GeneID" id="25327959"/>
<feature type="region of interest" description="Disordered" evidence="11">
    <location>
        <begin position="421"/>
        <end position="555"/>
    </location>
</feature>
<dbReference type="Gene3D" id="1.10.720.30">
    <property type="entry name" value="SAP domain"/>
    <property type="match status" value="1"/>
</dbReference>
<evidence type="ECO:0000256" key="7">
    <source>
        <dbReference type="ARBA" id="ARBA00022786"/>
    </source>
</evidence>
<evidence type="ECO:0000256" key="5">
    <source>
        <dbReference type="ARBA" id="ARBA00022723"/>
    </source>
</evidence>
<keyword evidence="7" id="KW-0833">Ubl conjugation pathway</keyword>
<evidence type="ECO:0000256" key="4">
    <source>
        <dbReference type="ARBA" id="ARBA00022679"/>
    </source>
</evidence>
<dbReference type="GO" id="GO:0061665">
    <property type="term" value="F:SUMO ligase activity"/>
    <property type="evidence" value="ECO:0007669"/>
    <property type="project" value="TreeGrafter"/>
</dbReference>
<dbReference type="InterPro" id="IPR023321">
    <property type="entry name" value="PINIT"/>
</dbReference>
<accession>A0A0D2ES12</accession>
<feature type="compositionally biased region" description="Polar residues" evidence="11">
    <location>
        <begin position="541"/>
        <end position="555"/>
    </location>
</feature>
<feature type="region of interest" description="Disordered" evidence="11">
    <location>
        <begin position="95"/>
        <end position="147"/>
    </location>
</feature>
<dbReference type="Pfam" id="PF14324">
    <property type="entry name" value="PINIT"/>
    <property type="match status" value="1"/>
</dbReference>
<dbReference type="PANTHER" id="PTHR10782">
    <property type="entry name" value="ZINC FINGER MIZ DOMAIN-CONTAINING PROTEIN"/>
    <property type="match status" value="1"/>
</dbReference>
<dbReference type="Pfam" id="PF02891">
    <property type="entry name" value="zf-MIZ"/>
    <property type="match status" value="1"/>
</dbReference>
<name>A0A0D2ES12_9EURO</name>
<evidence type="ECO:0000256" key="2">
    <source>
        <dbReference type="ARBA" id="ARBA00004718"/>
    </source>
</evidence>
<evidence type="ECO:0000256" key="10">
    <source>
        <dbReference type="PROSITE-ProRule" id="PRU00452"/>
    </source>
</evidence>
<evidence type="ECO:0000256" key="11">
    <source>
        <dbReference type="SAM" id="MobiDB-lite"/>
    </source>
</evidence>
<dbReference type="InterPro" id="IPR003034">
    <property type="entry name" value="SAP_dom"/>
</dbReference>
<dbReference type="Gene3D" id="2.60.120.780">
    <property type="entry name" value="PINIT domain"/>
    <property type="match status" value="1"/>
</dbReference>
<feature type="compositionally biased region" description="Polar residues" evidence="11">
    <location>
        <begin position="137"/>
        <end position="147"/>
    </location>
</feature>
<dbReference type="EMBL" id="KN847319">
    <property type="protein sequence ID" value="KIW57505.1"/>
    <property type="molecule type" value="Genomic_DNA"/>
</dbReference>
<dbReference type="PANTHER" id="PTHR10782:SF100">
    <property type="entry name" value="LIGASE SIZA, PUTATIVE (AFU_ORTHOLOGUE AFUA_6G05240)-RELATED"/>
    <property type="match status" value="1"/>
</dbReference>
<dbReference type="PROSITE" id="PS50800">
    <property type="entry name" value="SAP"/>
    <property type="match status" value="1"/>
</dbReference>
<evidence type="ECO:0000259" key="12">
    <source>
        <dbReference type="PROSITE" id="PS50800"/>
    </source>
</evidence>
<comment type="pathway">
    <text evidence="2">Protein modification; protein sumoylation.</text>
</comment>
<keyword evidence="16" id="KW-1185">Reference proteome</keyword>
<dbReference type="OrthoDB" id="28127at2759"/>
<dbReference type="GO" id="GO:0000785">
    <property type="term" value="C:chromatin"/>
    <property type="evidence" value="ECO:0007669"/>
    <property type="project" value="TreeGrafter"/>
</dbReference>
<sequence>MAGYMQAQDQVQAMVAQVKTLTVEKLKTLLRTEGLPVSGVKSELQIRTIARMATAQHHCPHTARFEPQPNFAIRTDIEKLRNADDQMGLSRVRGNIRGIPPSYNNNHTYPSPYSAHTPTSSASPQFSSPNPRGIYTNMPSTSSPYSSNRINFKNSPFYNIIRPLTQTIECRARETSRETARLTVTLGQQVADQLESDPTYRIMVFCAGEGLPFRESDIAFPHNVELKCNSDEVKVNLRGLKNRPGSTKPADITDFLRKKPPNYPNIVEMIYALTSKAKPAIQKFYLVVNMAQKKSIDSLVSEIRRGRTISKEQVLREMRTKADDPDIVATSSVLSLKDPVAYTRIVTPCRSIGCNHNQCFDAACYLQLQEQAPTWTCPICNKAAPWENLVLDQYVNDILNSTPTDTEAVTVQPDGLWAIHKENETSNQRKSNPTPSDDDDDDDDDDGDLVELGDKPNIRPKVEALTPHSVRTPPLSSREESSAPSASRSKRPREDVIDLTLSDDEAPAPKAPRLPVPAHSSSVRPPDRYHFHLPPPGPPSYNFNRFDPNSSNSSY</sequence>